<comment type="caution">
    <text evidence="4">The sequence shown here is derived from an EMBL/GenBank/DDBJ whole genome shotgun (WGS) entry which is preliminary data.</text>
</comment>
<accession>A0ABW2PT17</accession>
<protein>
    <submittedName>
        <fullName evidence="4">Flagellar hook assembly protein FlgD</fullName>
    </submittedName>
</protein>
<keyword evidence="4" id="KW-0282">Flagellum</keyword>
<dbReference type="InterPro" id="IPR005648">
    <property type="entry name" value="FlgD"/>
</dbReference>
<evidence type="ECO:0000256" key="2">
    <source>
        <dbReference type="ARBA" id="ARBA00022795"/>
    </source>
</evidence>
<evidence type="ECO:0000313" key="5">
    <source>
        <dbReference type="Proteomes" id="UP001596505"/>
    </source>
</evidence>
<feature type="region of interest" description="Disordered" evidence="3">
    <location>
        <begin position="1"/>
        <end position="25"/>
    </location>
</feature>
<dbReference type="Pfam" id="PF03963">
    <property type="entry name" value="FlgD"/>
    <property type="match status" value="1"/>
</dbReference>
<keyword evidence="4" id="KW-0966">Cell projection</keyword>
<sequence length="154" mass="17251">MKIDDNLFLQNKPDEKKPAGNSNLGKDDFLKLLITELQNQDPTQPMDDKEFISQMATFSSLEQTQNMSEAINKFVKNQSQNLLSSQSDMIGKQITWEKSSTDADGKNSTDKVENTVAGITLKDGEIKYVTDKGDLVDPGQIDSIWDEDKKKAMT</sequence>
<dbReference type="EMBL" id="JBHTCO010000004">
    <property type="protein sequence ID" value="MFC7392554.1"/>
    <property type="molecule type" value="Genomic_DNA"/>
</dbReference>
<dbReference type="Proteomes" id="UP001596505">
    <property type="component" value="Unassembled WGS sequence"/>
</dbReference>
<reference evidence="5" key="1">
    <citation type="journal article" date="2019" name="Int. J. Syst. Evol. Microbiol.">
        <title>The Global Catalogue of Microorganisms (GCM) 10K type strain sequencing project: providing services to taxonomists for standard genome sequencing and annotation.</title>
        <authorList>
            <consortium name="The Broad Institute Genomics Platform"/>
            <consortium name="The Broad Institute Genome Sequencing Center for Infectious Disease"/>
            <person name="Wu L."/>
            <person name="Ma J."/>
        </authorList>
    </citation>
    <scope>NUCLEOTIDE SEQUENCE [LARGE SCALE GENOMIC DNA]</scope>
    <source>
        <strain evidence="5">CGMCC 1.16305</strain>
    </source>
</reference>
<evidence type="ECO:0000256" key="1">
    <source>
        <dbReference type="ARBA" id="ARBA00010577"/>
    </source>
</evidence>
<comment type="similarity">
    <text evidence="1">Belongs to the FlgD family.</text>
</comment>
<gene>
    <name evidence="4" type="primary">flgD</name>
    <name evidence="4" type="ORF">ACFQRG_06105</name>
</gene>
<dbReference type="RefSeq" id="WP_380964765.1">
    <property type="nucleotide sequence ID" value="NZ_JBHTCO010000004.1"/>
</dbReference>
<dbReference type="NCBIfam" id="NF007197">
    <property type="entry name" value="PRK09618.1"/>
    <property type="match status" value="1"/>
</dbReference>
<keyword evidence="5" id="KW-1185">Reference proteome</keyword>
<name>A0ABW2PT17_9BACL</name>
<evidence type="ECO:0000313" key="4">
    <source>
        <dbReference type="EMBL" id="MFC7392554.1"/>
    </source>
</evidence>
<organism evidence="4 5">
    <name type="scientific">Scopulibacillus cellulosilyticus</name>
    <dbReference type="NCBI Taxonomy" id="2665665"/>
    <lineage>
        <taxon>Bacteria</taxon>
        <taxon>Bacillati</taxon>
        <taxon>Bacillota</taxon>
        <taxon>Bacilli</taxon>
        <taxon>Bacillales</taxon>
        <taxon>Sporolactobacillaceae</taxon>
        <taxon>Scopulibacillus</taxon>
    </lineage>
</organism>
<keyword evidence="4" id="KW-0969">Cilium</keyword>
<evidence type="ECO:0000256" key="3">
    <source>
        <dbReference type="SAM" id="MobiDB-lite"/>
    </source>
</evidence>
<proteinExistence type="inferred from homology"/>
<keyword evidence="2" id="KW-1005">Bacterial flagellum biogenesis</keyword>